<dbReference type="GO" id="GO:0008652">
    <property type="term" value="P:amino acid biosynthetic process"/>
    <property type="evidence" value="ECO:0007669"/>
    <property type="project" value="UniProtKB-KW"/>
</dbReference>
<evidence type="ECO:0000256" key="2">
    <source>
        <dbReference type="ARBA" id="ARBA00008014"/>
    </source>
</evidence>
<dbReference type="Proteomes" id="UP000004171">
    <property type="component" value="Unassembled WGS sequence"/>
</dbReference>
<evidence type="ECO:0000256" key="11">
    <source>
        <dbReference type="ARBA" id="ARBA00023239"/>
    </source>
</evidence>
<keyword evidence="9 12" id="KW-0521">NADP</keyword>
<dbReference type="GO" id="GO:0009073">
    <property type="term" value="P:aromatic amino acid family biosynthetic process"/>
    <property type="evidence" value="ECO:0007669"/>
    <property type="project" value="UniProtKB-KW"/>
</dbReference>
<evidence type="ECO:0000256" key="1">
    <source>
        <dbReference type="ARBA" id="ARBA00005044"/>
    </source>
</evidence>
<dbReference type="GO" id="GO:0009423">
    <property type="term" value="P:chorismate biosynthetic process"/>
    <property type="evidence" value="ECO:0007669"/>
    <property type="project" value="UniProtKB-UniRule"/>
</dbReference>
<organism evidence="14 15">
    <name type="scientific">Streptococcus sanguinis SK1056</name>
    <dbReference type="NCBI Taxonomy" id="888820"/>
    <lineage>
        <taxon>Bacteria</taxon>
        <taxon>Bacillati</taxon>
        <taxon>Bacillota</taxon>
        <taxon>Bacilli</taxon>
        <taxon>Lactobacillales</taxon>
        <taxon>Streptococcaceae</taxon>
        <taxon>Streptococcus</taxon>
    </lineage>
</organism>
<dbReference type="PROSITE" id="PS00788">
    <property type="entry name" value="CHORISMATE_SYNTHASE_2"/>
    <property type="match status" value="1"/>
</dbReference>
<comment type="similarity">
    <text evidence="2 12 13">Belongs to the chorismate synthase family.</text>
</comment>
<feature type="binding site" evidence="12">
    <location>
        <position position="39"/>
    </location>
    <ligand>
        <name>NADP(+)</name>
        <dbReference type="ChEBI" id="CHEBI:58349"/>
    </ligand>
</feature>
<comment type="function">
    <text evidence="12">Catalyzes the anti-1,4-elimination of the C-3 phosphate and the C-6 proR hydrogen from 5-enolpyruvylshikimate-3-phosphate (EPSP) to yield chorismate, which is the branch point compound that serves as the starting substrate for the three terminal pathways of aromatic amino acid biosynthesis. This reaction introduces a second double bond into the aromatic ring system.</text>
</comment>
<dbReference type="PANTHER" id="PTHR21085:SF0">
    <property type="entry name" value="CHORISMATE SYNTHASE"/>
    <property type="match status" value="1"/>
</dbReference>
<dbReference type="HOGENOM" id="CLU_034547_2_0_9"/>
<dbReference type="InterPro" id="IPR035904">
    <property type="entry name" value="Chorismate_synth_AroC_sf"/>
</dbReference>
<dbReference type="PIRSF" id="PIRSF001456">
    <property type="entry name" value="Chorismate_synth"/>
    <property type="match status" value="1"/>
</dbReference>
<evidence type="ECO:0000256" key="8">
    <source>
        <dbReference type="ARBA" id="ARBA00022827"/>
    </source>
</evidence>
<evidence type="ECO:0000256" key="5">
    <source>
        <dbReference type="ARBA" id="ARBA00022605"/>
    </source>
</evidence>
<comment type="pathway">
    <text evidence="1 12 13">Metabolic intermediate biosynthesis; chorismate biosynthesis; chorismate from D-erythrose 4-phosphate and phosphoenolpyruvate: step 7/7.</text>
</comment>
<comment type="catalytic activity">
    <reaction evidence="12 13">
        <text>5-O-(1-carboxyvinyl)-3-phosphoshikimate = chorismate + phosphate</text>
        <dbReference type="Rhea" id="RHEA:21020"/>
        <dbReference type="ChEBI" id="CHEBI:29748"/>
        <dbReference type="ChEBI" id="CHEBI:43474"/>
        <dbReference type="ChEBI" id="CHEBI:57701"/>
        <dbReference type="EC" id="4.2.3.5"/>
    </reaction>
</comment>
<dbReference type="GO" id="GO:0010181">
    <property type="term" value="F:FMN binding"/>
    <property type="evidence" value="ECO:0007669"/>
    <property type="project" value="TreeGrafter"/>
</dbReference>
<evidence type="ECO:0000256" key="4">
    <source>
        <dbReference type="ARBA" id="ARBA00013036"/>
    </source>
</evidence>
<dbReference type="FunFam" id="3.60.150.10:FF:000002">
    <property type="entry name" value="Chorismate synthase"/>
    <property type="match status" value="1"/>
</dbReference>
<evidence type="ECO:0000256" key="6">
    <source>
        <dbReference type="ARBA" id="ARBA00022630"/>
    </source>
</evidence>
<dbReference type="AlphaFoldDB" id="F3U9N6"/>
<feature type="binding site" evidence="12">
    <location>
        <position position="45"/>
    </location>
    <ligand>
        <name>NADP(+)</name>
        <dbReference type="ChEBI" id="CHEBI:58349"/>
    </ligand>
</feature>
<feature type="binding site" evidence="12">
    <location>
        <position position="337"/>
    </location>
    <ligand>
        <name>FMN</name>
        <dbReference type="ChEBI" id="CHEBI:58210"/>
    </ligand>
</feature>
<dbReference type="RefSeq" id="WP_002920830.1">
    <property type="nucleotide sequence ID" value="NZ_GL890990.1"/>
</dbReference>
<dbReference type="GO" id="GO:0004107">
    <property type="term" value="F:chorismate synthase activity"/>
    <property type="evidence" value="ECO:0007669"/>
    <property type="project" value="UniProtKB-UniRule"/>
</dbReference>
<gene>
    <name evidence="12 14" type="primary">aroC</name>
    <name evidence="14" type="ORF">HMPREF9393_0339</name>
</gene>
<dbReference type="CDD" id="cd07304">
    <property type="entry name" value="Chorismate_synthase"/>
    <property type="match status" value="1"/>
</dbReference>
<accession>F3U9N6</accession>
<evidence type="ECO:0000313" key="14">
    <source>
        <dbReference type="EMBL" id="EGJ40341.1"/>
    </source>
</evidence>
<evidence type="ECO:0000256" key="12">
    <source>
        <dbReference type="HAMAP-Rule" id="MF_00300"/>
    </source>
</evidence>
<dbReference type="PANTHER" id="PTHR21085">
    <property type="entry name" value="CHORISMATE SYNTHASE"/>
    <property type="match status" value="1"/>
</dbReference>
<dbReference type="InterPro" id="IPR020541">
    <property type="entry name" value="Chorismate_synthase_CS"/>
</dbReference>
<evidence type="ECO:0000256" key="9">
    <source>
        <dbReference type="ARBA" id="ARBA00022857"/>
    </source>
</evidence>
<dbReference type="SUPFAM" id="SSF103263">
    <property type="entry name" value="Chorismate synthase, AroC"/>
    <property type="match status" value="1"/>
</dbReference>
<evidence type="ECO:0000256" key="13">
    <source>
        <dbReference type="RuleBase" id="RU000605"/>
    </source>
</evidence>
<comment type="caution">
    <text evidence="14">The sequence shown here is derived from an EMBL/GenBank/DDBJ whole genome shotgun (WGS) entry which is preliminary data.</text>
</comment>
<dbReference type="SMR" id="F3U9N6"/>
<comment type="cofactor">
    <cofactor evidence="12 13">
        <name>FMNH2</name>
        <dbReference type="ChEBI" id="CHEBI:57618"/>
    </cofactor>
    <text evidence="12 13">Reduced FMN (FMNH(2)).</text>
</comment>
<dbReference type="EMBL" id="AFFL01000001">
    <property type="protein sequence ID" value="EGJ40341.1"/>
    <property type="molecule type" value="Genomic_DNA"/>
</dbReference>
<dbReference type="NCBIfam" id="TIGR00033">
    <property type="entry name" value="aroC"/>
    <property type="match status" value="1"/>
</dbReference>
<feature type="binding site" evidence="12">
    <location>
        <begin position="311"/>
        <end position="315"/>
    </location>
    <ligand>
        <name>FMN</name>
        <dbReference type="ChEBI" id="CHEBI:58210"/>
    </ligand>
</feature>
<protein>
    <recommendedName>
        <fullName evidence="4 12">Chorismate synthase</fullName>
        <shortName evidence="12">CS</shortName>
        <ecNumber evidence="4 12">4.2.3.5</ecNumber>
    </recommendedName>
    <alternativeName>
        <fullName evidence="12">5-enolpyruvylshikimate-3-phosphate phospholyase</fullName>
    </alternativeName>
</protein>
<feature type="binding site" evidence="12">
    <location>
        <begin position="130"/>
        <end position="132"/>
    </location>
    <ligand>
        <name>FMN</name>
        <dbReference type="ChEBI" id="CHEBI:58210"/>
    </ligand>
</feature>
<dbReference type="GO" id="GO:0005829">
    <property type="term" value="C:cytosol"/>
    <property type="evidence" value="ECO:0007669"/>
    <property type="project" value="TreeGrafter"/>
</dbReference>
<feature type="binding site" evidence="12">
    <location>
        <begin position="251"/>
        <end position="252"/>
    </location>
    <ligand>
        <name>FMN</name>
        <dbReference type="ChEBI" id="CHEBI:58210"/>
    </ligand>
</feature>
<keyword evidence="5 12" id="KW-0028">Amino-acid biosynthesis</keyword>
<keyword evidence="11 12" id="KW-0456">Lyase</keyword>
<dbReference type="PATRIC" id="fig|888820.3.peg.338"/>
<evidence type="ECO:0000256" key="3">
    <source>
        <dbReference type="ARBA" id="ARBA00011881"/>
    </source>
</evidence>
<comment type="subunit">
    <text evidence="3 12">Homotetramer.</text>
</comment>
<feature type="binding site" evidence="12">
    <location>
        <position position="296"/>
    </location>
    <ligand>
        <name>FMN</name>
        <dbReference type="ChEBI" id="CHEBI:58210"/>
    </ligand>
</feature>
<keyword evidence="10 12" id="KW-0057">Aromatic amino acid biosynthesis</keyword>
<reference evidence="14 15" key="1">
    <citation type="submission" date="2011-03" db="EMBL/GenBank/DDBJ databases">
        <authorList>
            <person name="Muzny D."/>
            <person name="Qin X."/>
            <person name="Deng J."/>
            <person name="Jiang H."/>
            <person name="Liu Y."/>
            <person name="Qu J."/>
            <person name="Song X.-Z."/>
            <person name="Zhang L."/>
            <person name="Thornton R."/>
            <person name="Coyle M."/>
            <person name="Francisco L."/>
            <person name="Jackson L."/>
            <person name="Javaid M."/>
            <person name="Korchina V."/>
            <person name="Kovar C."/>
            <person name="Mata R."/>
            <person name="Mathew T."/>
            <person name="Ngo R."/>
            <person name="Nguyen L."/>
            <person name="Nguyen N."/>
            <person name="Okwuonu G."/>
            <person name="Ongeri F."/>
            <person name="Pham C."/>
            <person name="Simmons D."/>
            <person name="Wilczek-Boney K."/>
            <person name="Hale W."/>
            <person name="Jakkamsetti A."/>
            <person name="Pham P."/>
            <person name="Ruth R."/>
            <person name="San Lucas F."/>
            <person name="Warren J."/>
            <person name="Zhang J."/>
            <person name="Zhao Z."/>
            <person name="Zhou C."/>
            <person name="Zhu D."/>
            <person name="Lee S."/>
            <person name="Bess C."/>
            <person name="Blankenburg K."/>
            <person name="Forbes L."/>
            <person name="Fu Q."/>
            <person name="Gubbala S."/>
            <person name="Hirani K."/>
            <person name="Jayaseelan J.C."/>
            <person name="Lara F."/>
            <person name="Munidasa M."/>
            <person name="Palculict T."/>
            <person name="Patil S."/>
            <person name="Pu L.-L."/>
            <person name="Saada N."/>
            <person name="Tang L."/>
            <person name="Weissenberger G."/>
            <person name="Zhu Y."/>
            <person name="Hemphill L."/>
            <person name="Shang Y."/>
            <person name="Youmans B."/>
            <person name="Ayvaz T."/>
            <person name="Ross M."/>
            <person name="Santibanez J."/>
            <person name="Aqrawi P."/>
            <person name="Gross S."/>
            <person name="Joshi V."/>
            <person name="Fowler G."/>
            <person name="Nazareth L."/>
            <person name="Reid J."/>
            <person name="Worley K."/>
            <person name="Petrosino J."/>
            <person name="Highlander S."/>
            <person name="Gibbs R."/>
        </authorList>
    </citation>
    <scope>NUCLEOTIDE SEQUENCE [LARGE SCALE GENOMIC DNA]</scope>
    <source>
        <strain evidence="14 15">SK1056</strain>
    </source>
</reference>
<keyword evidence="8 12" id="KW-0274">FAD</keyword>
<keyword evidence="7 12" id="KW-0288">FMN</keyword>
<dbReference type="EC" id="4.2.3.5" evidence="4 12"/>
<evidence type="ECO:0000313" key="15">
    <source>
        <dbReference type="Proteomes" id="UP000004171"/>
    </source>
</evidence>
<dbReference type="UniPathway" id="UPA00053">
    <property type="reaction ID" value="UER00090"/>
</dbReference>
<dbReference type="InterPro" id="IPR000453">
    <property type="entry name" value="Chorismate_synth"/>
</dbReference>
<dbReference type="NCBIfam" id="NF003793">
    <property type="entry name" value="PRK05382.1"/>
    <property type="match status" value="1"/>
</dbReference>
<dbReference type="PROSITE" id="PS00787">
    <property type="entry name" value="CHORISMATE_SYNTHASE_1"/>
    <property type="match status" value="1"/>
</dbReference>
<proteinExistence type="inferred from homology"/>
<keyword evidence="6 12" id="KW-0285">Flavoprotein</keyword>
<evidence type="ECO:0000256" key="7">
    <source>
        <dbReference type="ARBA" id="ARBA00022643"/>
    </source>
</evidence>
<dbReference type="HAMAP" id="MF_00300">
    <property type="entry name" value="Chorismate_synth"/>
    <property type="match status" value="1"/>
</dbReference>
<dbReference type="Gene3D" id="3.60.150.10">
    <property type="entry name" value="Chorismate synthase AroC"/>
    <property type="match status" value="1"/>
</dbReference>
<dbReference type="PROSITE" id="PS00789">
    <property type="entry name" value="CHORISMATE_SYNTHASE_3"/>
    <property type="match status" value="1"/>
</dbReference>
<name>F3U9N6_STRSA</name>
<dbReference type="Pfam" id="PF01264">
    <property type="entry name" value="Chorismate_synt"/>
    <property type="match status" value="1"/>
</dbReference>
<sequence>MRYLTAGESHGPRLTAIIEGVPAGLPLTADYINAELKRRQGGYGRGARMKIESDQVEITSGVRHGLTMGGPITLNVTNLDHQKWQEIMSAADVDEKKKGLRKITKPRPGHADLVGGMKYRFDDLRNSLERSSARETTMRVAVGAVAKRLLEEIGVEVASHIVTFGGIDINVPNNLTVGEIKERAAQSEVSIVNPDREEEIKAYIDQIKKDGDTIGGVIETVVGGVPVGLGSYVQWDKKLDAKIAQGVVSINAFKGVEFGVGFEAGRLKGSQVMDEILWSEEDGFTRRTNNLGGFEGGMTNGQPIVVRGVMKPIPTLYKPLMSVDIETHEPYKATVERSDPTALPAAGVVMESVVATVLATEVLEKFSSDNLEELKDAVARHREFVKNF</sequence>
<evidence type="ECO:0000256" key="10">
    <source>
        <dbReference type="ARBA" id="ARBA00023141"/>
    </source>
</evidence>